<feature type="transmembrane region" description="Helical" evidence="2">
    <location>
        <begin position="380"/>
        <end position="402"/>
    </location>
</feature>
<dbReference type="InterPro" id="IPR039672">
    <property type="entry name" value="MFS_2"/>
</dbReference>
<keyword evidence="2" id="KW-1133">Transmembrane helix</keyword>
<dbReference type="PANTHER" id="PTHR11328">
    <property type="entry name" value="MAJOR FACILITATOR SUPERFAMILY DOMAIN-CONTAINING PROTEIN"/>
    <property type="match status" value="1"/>
</dbReference>
<dbReference type="AlphaFoldDB" id="A0A518K818"/>
<dbReference type="RefSeq" id="WP_145111780.1">
    <property type="nucleotide sequence ID" value="NZ_CP036349.1"/>
</dbReference>
<protein>
    <submittedName>
        <fullName evidence="3">Inner membrane symporter YicJ</fullName>
    </submittedName>
</protein>
<dbReference type="GO" id="GO:0008643">
    <property type="term" value="P:carbohydrate transport"/>
    <property type="evidence" value="ECO:0007669"/>
    <property type="project" value="InterPro"/>
</dbReference>
<dbReference type="SUPFAM" id="SSF103473">
    <property type="entry name" value="MFS general substrate transporter"/>
    <property type="match status" value="1"/>
</dbReference>
<dbReference type="Gene3D" id="1.20.1250.20">
    <property type="entry name" value="MFS general substrate transporter like domains"/>
    <property type="match status" value="2"/>
</dbReference>
<evidence type="ECO:0000256" key="1">
    <source>
        <dbReference type="ARBA" id="ARBA00009617"/>
    </source>
</evidence>
<reference evidence="3 4" key="1">
    <citation type="submission" date="2019-02" db="EMBL/GenBank/DDBJ databases">
        <title>Deep-cultivation of Planctomycetes and their phenomic and genomic characterization uncovers novel biology.</title>
        <authorList>
            <person name="Wiegand S."/>
            <person name="Jogler M."/>
            <person name="Boedeker C."/>
            <person name="Pinto D."/>
            <person name="Vollmers J."/>
            <person name="Rivas-Marin E."/>
            <person name="Kohn T."/>
            <person name="Peeters S.H."/>
            <person name="Heuer A."/>
            <person name="Rast P."/>
            <person name="Oberbeckmann S."/>
            <person name="Bunk B."/>
            <person name="Jeske O."/>
            <person name="Meyerdierks A."/>
            <person name="Storesund J.E."/>
            <person name="Kallscheuer N."/>
            <person name="Luecker S."/>
            <person name="Lage O.M."/>
            <person name="Pohl T."/>
            <person name="Merkel B.J."/>
            <person name="Hornburger P."/>
            <person name="Mueller R.-W."/>
            <person name="Bruemmer F."/>
            <person name="Labrenz M."/>
            <person name="Spormann A.M."/>
            <person name="Op den Camp H."/>
            <person name="Overmann J."/>
            <person name="Amann R."/>
            <person name="Jetten M.S.M."/>
            <person name="Mascher T."/>
            <person name="Medema M.H."/>
            <person name="Devos D.P."/>
            <person name="Kaster A.-K."/>
            <person name="Ovreas L."/>
            <person name="Rohde M."/>
            <person name="Galperin M.Y."/>
            <person name="Jogler C."/>
        </authorList>
    </citation>
    <scope>NUCLEOTIDE SEQUENCE [LARGE SCALE GENOMIC DNA]</scope>
    <source>
        <strain evidence="3 4">Spa11</strain>
    </source>
</reference>
<evidence type="ECO:0000256" key="2">
    <source>
        <dbReference type="SAM" id="Phobius"/>
    </source>
</evidence>
<keyword evidence="2" id="KW-0472">Membrane</keyword>
<dbReference type="Pfam" id="PF13347">
    <property type="entry name" value="MFS_2"/>
    <property type="match status" value="1"/>
</dbReference>
<feature type="transmembrane region" description="Helical" evidence="2">
    <location>
        <begin position="186"/>
        <end position="208"/>
    </location>
</feature>
<comment type="similarity">
    <text evidence="1">Belongs to the sodium:galactoside symporter (TC 2.A.2) family.</text>
</comment>
<keyword evidence="4" id="KW-1185">Reference proteome</keyword>
<keyword evidence="2" id="KW-0812">Transmembrane</keyword>
<feature type="transmembrane region" description="Helical" evidence="2">
    <location>
        <begin position="80"/>
        <end position="99"/>
    </location>
</feature>
<dbReference type="Proteomes" id="UP000316426">
    <property type="component" value="Chromosome"/>
</dbReference>
<feature type="transmembrane region" description="Helical" evidence="2">
    <location>
        <begin position="111"/>
        <end position="137"/>
    </location>
</feature>
<dbReference type="EMBL" id="CP036349">
    <property type="protein sequence ID" value="QDV73936.1"/>
    <property type="molecule type" value="Genomic_DNA"/>
</dbReference>
<accession>A0A518K818</accession>
<feature type="transmembrane region" description="Helical" evidence="2">
    <location>
        <begin position="237"/>
        <end position="262"/>
    </location>
</feature>
<feature type="transmembrane region" description="Helical" evidence="2">
    <location>
        <begin position="40"/>
        <end position="59"/>
    </location>
</feature>
<organism evidence="3 4">
    <name type="scientific">Botrimarina mediterranea</name>
    <dbReference type="NCBI Taxonomy" id="2528022"/>
    <lineage>
        <taxon>Bacteria</taxon>
        <taxon>Pseudomonadati</taxon>
        <taxon>Planctomycetota</taxon>
        <taxon>Planctomycetia</taxon>
        <taxon>Pirellulales</taxon>
        <taxon>Lacipirellulaceae</taxon>
        <taxon>Botrimarina</taxon>
    </lineage>
</organism>
<dbReference type="NCBIfam" id="TIGR00792">
    <property type="entry name" value="gph"/>
    <property type="match status" value="1"/>
</dbReference>
<dbReference type="GO" id="GO:0015293">
    <property type="term" value="F:symporter activity"/>
    <property type="evidence" value="ECO:0007669"/>
    <property type="project" value="InterPro"/>
</dbReference>
<evidence type="ECO:0000313" key="3">
    <source>
        <dbReference type="EMBL" id="QDV73936.1"/>
    </source>
</evidence>
<feature type="transmembrane region" description="Helical" evidence="2">
    <location>
        <begin position="312"/>
        <end position="330"/>
    </location>
</feature>
<dbReference type="InterPro" id="IPR001927">
    <property type="entry name" value="Na/Gal_symport"/>
</dbReference>
<feature type="transmembrane region" description="Helical" evidence="2">
    <location>
        <begin position="422"/>
        <end position="444"/>
    </location>
</feature>
<dbReference type="InterPro" id="IPR036259">
    <property type="entry name" value="MFS_trans_sf"/>
</dbReference>
<feature type="transmembrane region" description="Helical" evidence="2">
    <location>
        <begin position="336"/>
        <end position="359"/>
    </location>
</feature>
<sequence>MDESQRLSVTEKIGYSLGDCAANFVFQTQLIFLMSFYTDVFGIAASTAGTIFLISRLFDAVNDPLMGAIADRTSTRWGKYRPWVLITAIPFAVCFVLAYTTPDFSPTWKVVWALVTYNLLMIAYTANNIPYAALTGVITGDPDERTSLVSWRFLLAMTAAFLVQTFTPDLVDWFGGEKGGTVDRAVGYQLTMVLWASVAVLFFVITFVTTRERVQPCPTQQQSLLQDLADLAGSRTWVALGVATVFVFIYLALRGSVTPYYFDYYVTQQDPIGFGPLRLKPMGWFNGLGLLASMVGILFSKPLSMRLGKRNAFAGAIAVTGLLTAAFYALPGDNLTAIIAMQSLLQFVYGVSIPLLWAMMADVADYTEWKTGRRATAMTFAATVFALKLGLSLGGAIAGYLLESSGYVPNSEVQSVNALTAIRMMMSVGPGLAFALAVAALTFYGISRKDELQMGADLQAKRAGYAVE</sequence>
<dbReference type="PANTHER" id="PTHR11328:SF24">
    <property type="entry name" value="MAJOR FACILITATOR SUPERFAMILY (MFS) PROFILE DOMAIN-CONTAINING PROTEIN"/>
    <property type="match status" value="1"/>
</dbReference>
<name>A0A518K818_9BACT</name>
<feature type="transmembrane region" description="Helical" evidence="2">
    <location>
        <begin position="149"/>
        <end position="166"/>
    </location>
</feature>
<dbReference type="GO" id="GO:0005886">
    <property type="term" value="C:plasma membrane"/>
    <property type="evidence" value="ECO:0007669"/>
    <property type="project" value="TreeGrafter"/>
</dbReference>
<feature type="transmembrane region" description="Helical" evidence="2">
    <location>
        <begin position="282"/>
        <end position="300"/>
    </location>
</feature>
<gene>
    <name evidence="3" type="primary">yicJ</name>
    <name evidence="3" type="ORF">Spa11_21350</name>
</gene>
<proteinExistence type="inferred from homology"/>
<evidence type="ECO:0000313" key="4">
    <source>
        <dbReference type="Proteomes" id="UP000316426"/>
    </source>
</evidence>
<dbReference type="CDD" id="cd17332">
    <property type="entry name" value="MFS_MelB_like"/>
    <property type="match status" value="1"/>
</dbReference>
<dbReference type="KEGG" id="bmei:Spa11_21350"/>
<dbReference type="GO" id="GO:0006814">
    <property type="term" value="P:sodium ion transport"/>
    <property type="evidence" value="ECO:0007669"/>
    <property type="project" value="InterPro"/>
</dbReference>